<comment type="cofactor">
    <cofactor evidence="1">
        <name>Mg(2+)</name>
        <dbReference type="ChEBI" id="CHEBI:18420"/>
    </cofactor>
</comment>
<dbReference type="PANTHER" id="PTHR13778">
    <property type="entry name" value="GLYCOSYLTRANSFERASE 8 DOMAIN-CONTAINING PROTEIN"/>
    <property type="match status" value="1"/>
</dbReference>
<dbReference type="Gene3D" id="3.90.550.10">
    <property type="entry name" value="Spore Coat Polysaccharide Biosynthesis Protein SpsA, Chain A"/>
    <property type="match status" value="1"/>
</dbReference>
<comment type="caution">
    <text evidence="10">The sequence shown here is derived from an EMBL/GenBank/DDBJ whole genome shotgun (WGS) entry which is preliminary data.</text>
</comment>
<evidence type="ECO:0000256" key="5">
    <source>
        <dbReference type="ARBA" id="ARBA00022679"/>
    </source>
</evidence>
<evidence type="ECO:0000313" key="11">
    <source>
        <dbReference type="Proteomes" id="UP000009336"/>
    </source>
</evidence>
<dbReference type="STRING" id="1141662.OOA_18199"/>
<evidence type="ECO:0000256" key="7">
    <source>
        <dbReference type="ARBA" id="ARBA00022842"/>
    </source>
</evidence>
<evidence type="ECO:0000256" key="8">
    <source>
        <dbReference type="ARBA" id="ARBA00022985"/>
    </source>
</evidence>
<sequence length="335" mass="38766">MAIEFDNMIKQVISVGTSDVDISSYFHVAYGIDQNFLYGCGVSIVSLLIHNKNINFSFHIFIDDSINDSDVVRFREICSQYNTLLTIYIIDSNSIKSLPTTKNWTHAIYFRFIVAEYFINKIDYLLYLDADVICNNSIDELTHLNLENKVAAVVTERDKNWWKKRADNLGSPSVSKGYFNSGVMYVNLIAWKENNITNESMALLVDEDLAQRISYPDQDVLNILLCDNVIHLSGVYNTQFSLNYELKKTFDYPVKENTVFIHYVGPTKPWHEWACYDTAKPFLNAKNASPWKNVPLLKAKSSNHLRYCAKHKINQRNFLPGLGMYLKYIWVKFSH</sequence>
<dbReference type="GO" id="GO:0008918">
    <property type="term" value="F:lipopolysaccharide 3-alpha-galactosyltransferase activity"/>
    <property type="evidence" value="ECO:0007669"/>
    <property type="project" value="InterPro"/>
</dbReference>
<gene>
    <name evidence="10" type="ORF">OOA_18199</name>
</gene>
<dbReference type="Pfam" id="PF01501">
    <property type="entry name" value="Glyco_transf_8"/>
    <property type="match status" value="1"/>
</dbReference>
<keyword evidence="4 10" id="KW-0328">Glycosyltransferase</keyword>
<dbReference type="InterPro" id="IPR002495">
    <property type="entry name" value="Glyco_trans_8"/>
</dbReference>
<evidence type="ECO:0000256" key="2">
    <source>
        <dbReference type="ARBA" id="ARBA00004713"/>
    </source>
</evidence>
<evidence type="ECO:0000256" key="6">
    <source>
        <dbReference type="ARBA" id="ARBA00022723"/>
    </source>
</evidence>
<dbReference type="InterPro" id="IPR029044">
    <property type="entry name" value="Nucleotide-diphossugar_trans"/>
</dbReference>
<dbReference type="EMBL" id="AKKL01000050">
    <property type="protein sequence ID" value="EKT54156.1"/>
    <property type="molecule type" value="Genomic_DNA"/>
</dbReference>
<name>K8W2V0_9GAMM</name>
<dbReference type="SUPFAM" id="SSF53448">
    <property type="entry name" value="Nucleotide-diphospho-sugar transferases"/>
    <property type="match status" value="1"/>
</dbReference>
<evidence type="ECO:0000256" key="4">
    <source>
        <dbReference type="ARBA" id="ARBA00022676"/>
    </source>
</evidence>
<proteinExistence type="inferred from homology"/>
<keyword evidence="7" id="KW-0460">Magnesium</keyword>
<dbReference type="GO" id="GO:0046872">
    <property type="term" value="F:metal ion binding"/>
    <property type="evidence" value="ECO:0007669"/>
    <property type="project" value="UniProtKB-KW"/>
</dbReference>
<organism evidence="10 11">
    <name type="scientific">Providencia burhodogranariea DSM 19968</name>
    <dbReference type="NCBI Taxonomy" id="1141662"/>
    <lineage>
        <taxon>Bacteria</taxon>
        <taxon>Pseudomonadati</taxon>
        <taxon>Pseudomonadota</taxon>
        <taxon>Gammaproteobacteria</taxon>
        <taxon>Enterobacterales</taxon>
        <taxon>Morganellaceae</taxon>
        <taxon>Providencia</taxon>
    </lineage>
</organism>
<evidence type="ECO:0000256" key="3">
    <source>
        <dbReference type="ARBA" id="ARBA00006351"/>
    </source>
</evidence>
<comment type="similarity">
    <text evidence="3">Belongs to the glycosyltransferase 8 family.</text>
</comment>
<dbReference type="PATRIC" id="fig|1141662.3.peg.3694"/>
<dbReference type="AlphaFoldDB" id="K8W2V0"/>
<dbReference type="HOGENOM" id="CLU_050833_5_0_6"/>
<evidence type="ECO:0000256" key="1">
    <source>
        <dbReference type="ARBA" id="ARBA00001946"/>
    </source>
</evidence>
<dbReference type="CDD" id="cd04194">
    <property type="entry name" value="GT8_A4GalT_like"/>
    <property type="match status" value="1"/>
</dbReference>
<dbReference type="PANTHER" id="PTHR13778:SF47">
    <property type="entry name" value="LIPOPOLYSACCHARIDE 1,3-GALACTOSYLTRANSFERASE"/>
    <property type="match status" value="1"/>
</dbReference>
<keyword evidence="6" id="KW-0479">Metal-binding</keyword>
<dbReference type="eggNOG" id="COG1442">
    <property type="taxonomic scope" value="Bacteria"/>
</dbReference>
<accession>K8W2V0</accession>
<dbReference type="OrthoDB" id="9807549at2"/>
<dbReference type="RefSeq" id="WP_008913607.1">
    <property type="nucleotide sequence ID" value="NZ_KB233226.1"/>
</dbReference>
<keyword evidence="5 10" id="KW-0808">Transferase</keyword>
<evidence type="ECO:0000313" key="10">
    <source>
        <dbReference type="EMBL" id="EKT54156.1"/>
    </source>
</evidence>
<dbReference type="InterPro" id="IPR050748">
    <property type="entry name" value="Glycosyltrans_8_dom-fam"/>
</dbReference>
<comment type="pathway">
    <text evidence="2">Bacterial outer membrane biogenesis; LPS core biosynthesis.</text>
</comment>
<dbReference type="Proteomes" id="UP000009336">
    <property type="component" value="Unassembled WGS sequence"/>
</dbReference>
<feature type="domain" description="Glycosyl transferase family 8 C-terminal" evidence="9">
    <location>
        <begin position="276"/>
        <end position="332"/>
    </location>
</feature>
<protein>
    <submittedName>
        <fullName evidence="10">Lipopolysaccharide 1,3-galactosyltransferase</fullName>
    </submittedName>
</protein>
<dbReference type="Pfam" id="PF08437">
    <property type="entry name" value="Glyco_transf_8C"/>
    <property type="match status" value="1"/>
</dbReference>
<dbReference type="InterPro" id="IPR013645">
    <property type="entry name" value="Glyco_transf_8N"/>
</dbReference>
<reference evidence="10 11" key="1">
    <citation type="journal article" date="2012" name="BMC Genomics">
        <title>Comparative genomics of bacteria in the genus Providencia isolated from wild Drosophila melanogaster.</title>
        <authorList>
            <person name="Galac M.R."/>
            <person name="Lazzaro B.P."/>
        </authorList>
    </citation>
    <scope>NUCLEOTIDE SEQUENCE [LARGE SCALE GENOMIC DNA]</scope>
    <source>
        <strain evidence="10 11">DSM 19968</strain>
    </source>
</reference>
<keyword evidence="8" id="KW-0448">Lipopolysaccharide biosynthesis</keyword>
<evidence type="ECO:0000259" key="9">
    <source>
        <dbReference type="Pfam" id="PF08437"/>
    </source>
</evidence>
<keyword evidence="11" id="KW-1185">Reference proteome</keyword>